<dbReference type="Pfam" id="PF04380">
    <property type="entry name" value="BMFP"/>
    <property type="match status" value="1"/>
</dbReference>
<proteinExistence type="predicted"/>
<protein>
    <submittedName>
        <fullName evidence="1">Uncharacterized protein conserved in bacteria</fullName>
    </submittedName>
</protein>
<dbReference type="AlphaFoldDB" id="A0A381EDT0"/>
<organism evidence="1 2">
    <name type="scientific">Cardiobacterium valvarum</name>
    <dbReference type="NCBI Taxonomy" id="194702"/>
    <lineage>
        <taxon>Bacteria</taxon>
        <taxon>Pseudomonadati</taxon>
        <taxon>Pseudomonadota</taxon>
        <taxon>Gammaproteobacteria</taxon>
        <taxon>Cardiobacteriales</taxon>
        <taxon>Cardiobacteriaceae</taxon>
        <taxon>Cardiobacterium</taxon>
    </lineage>
</organism>
<sequence>MKNNPFSFFLDQLEQKLPGSLRPMPAEIRAAARAMMDERLAKFDWVPRSEFEAQEYLLAQAEARIAALEAKLNATLPQTGPGV</sequence>
<dbReference type="InterPro" id="IPR007475">
    <property type="entry name" value="UbiK"/>
</dbReference>
<reference evidence="1 2" key="1">
    <citation type="submission" date="2018-06" db="EMBL/GenBank/DDBJ databases">
        <authorList>
            <consortium name="Pathogen Informatics"/>
            <person name="Doyle S."/>
        </authorList>
    </citation>
    <scope>NUCLEOTIDE SEQUENCE [LARGE SCALE GENOMIC DNA]</scope>
    <source>
        <strain evidence="1 2">NCTC13294</strain>
    </source>
</reference>
<dbReference type="Proteomes" id="UP000254572">
    <property type="component" value="Unassembled WGS sequence"/>
</dbReference>
<dbReference type="RefSeq" id="WP_006986586.1">
    <property type="nucleotide sequence ID" value="NZ_CABMOK010000148.1"/>
</dbReference>
<evidence type="ECO:0000313" key="1">
    <source>
        <dbReference type="EMBL" id="SUX25204.1"/>
    </source>
</evidence>
<accession>A0A381EDT0</accession>
<evidence type="ECO:0000313" key="2">
    <source>
        <dbReference type="Proteomes" id="UP000254572"/>
    </source>
</evidence>
<gene>
    <name evidence="1" type="ORF">NCTC13294_02298</name>
</gene>
<dbReference type="EMBL" id="UFUW01000001">
    <property type="protein sequence ID" value="SUX25204.1"/>
    <property type="molecule type" value="Genomic_DNA"/>
</dbReference>
<dbReference type="OrthoDB" id="7068664at2"/>
<name>A0A381EDT0_9GAMM</name>
<keyword evidence="2" id="KW-1185">Reference proteome</keyword>